<accession>A0ABX0TCF7</accession>
<dbReference type="Pfam" id="PF12389">
    <property type="entry name" value="Peptidase_M73"/>
    <property type="match status" value="1"/>
</dbReference>
<sequence>MTRTTPTTGRHRAPRRRRWAWPLGLGLVLAVASAVVGSGGTYALWNSSAATQASTVRSGTATLVVSPLTAMYTTPLAPGRSTTGSFSVRNSGTVPLGIRMQATTLHVAYASVPDSAVLDELTLRLAPVGRASDCRPGLGGYAARPTVFDTGSGYYTLPVGASATGCFEMVLDADAPQTVSGAVTDFTVTITGTQVAP</sequence>
<dbReference type="InterPro" id="IPR022121">
    <property type="entry name" value="Peptidase_M73_camelysin"/>
</dbReference>
<proteinExistence type="predicted"/>
<dbReference type="Proteomes" id="UP001318300">
    <property type="component" value="Unassembled WGS sequence"/>
</dbReference>
<keyword evidence="3" id="KW-1185">Reference proteome</keyword>
<feature type="transmembrane region" description="Helical" evidence="1">
    <location>
        <begin position="21"/>
        <end position="45"/>
    </location>
</feature>
<comment type="caution">
    <text evidence="2">The sequence shown here is derived from an EMBL/GenBank/DDBJ whole genome shotgun (WGS) entry which is preliminary data.</text>
</comment>
<evidence type="ECO:0000256" key="1">
    <source>
        <dbReference type="SAM" id="Phobius"/>
    </source>
</evidence>
<keyword evidence="1" id="KW-1133">Transmembrane helix</keyword>
<evidence type="ECO:0000313" key="2">
    <source>
        <dbReference type="EMBL" id="NII41874.1"/>
    </source>
</evidence>
<name>A0ABX0TCF7_9MICO</name>
<keyword evidence="1" id="KW-0472">Membrane</keyword>
<gene>
    <name evidence="2" type="ORF">E9228_002532</name>
</gene>
<reference evidence="2 3" key="1">
    <citation type="submission" date="2020-03" db="EMBL/GenBank/DDBJ databases">
        <title>Above-ground endophytic microbial communities from plants in different locations in the United States.</title>
        <authorList>
            <person name="Frank C."/>
        </authorList>
    </citation>
    <scope>NUCLEOTIDE SEQUENCE [LARGE SCALE GENOMIC DNA]</scope>
    <source>
        <strain evidence="2 3">WW7</strain>
    </source>
</reference>
<dbReference type="RefSeq" id="WP_166780915.1">
    <property type="nucleotide sequence ID" value="NZ_JAAOYO010000004.1"/>
</dbReference>
<keyword evidence="1" id="KW-0812">Transmembrane</keyword>
<dbReference type="EMBL" id="JAAOYO010000004">
    <property type="protein sequence ID" value="NII41874.1"/>
    <property type="molecule type" value="Genomic_DNA"/>
</dbReference>
<protein>
    <submittedName>
        <fullName evidence="2">Ribosomally synthesized peptide with SipW-like signal peptide</fullName>
    </submittedName>
</protein>
<evidence type="ECO:0000313" key="3">
    <source>
        <dbReference type="Proteomes" id="UP001318300"/>
    </source>
</evidence>
<organism evidence="2 3">
    <name type="scientific">Curtobacterium salicis</name>
    <dbReference type="NCBI Taxonomy" id="1779862"/>
    <lineage>
        <taxon>Bacteria</taxon>
        <taxon>Bacillati</taxon>
        <taxon>Actinomycetota</taxon>
        <taxon>Actinomycetes</taxon>
        <taxon>Micrococcales</taxon>
        <taxon>Microbacteriaceae</taxon>
        <taxon>Curtobacterium</taxon>
    </lineage>
</organism>